<dbReference type="EC" id="3.5.4.2" evidence="3 8"/>
<dbReference type="InterPro" id="IPR011059">
    <property type="entry name" value="Metal-dep_hydrolase_composite"/>
</dbReference>
<dbReference type="PANTHER" id="PTHR11113">
    <property type="entry name" value="N-ACETYLGLUCOSAMINE-6-PHOSPHATE DEACETYLASE"/>
    <property type="match status" value="1"/>
</dbReference>
<evidence type="ECO:0000256" key="6">
    <source>
        <dbReference type="ARBA" id="ARBA00047720"/>
    </source>
</evidence>
<dbReference type="Gene3D" id="3.20.20.140">
    <property type="entry name" value="Metal-dependent hydrolases"/>
    <property type="match status" value="1"/>
</dbReference>
<comment type="caution">
    <text evidence="11">The sequence shown here is derived from an EMBL/GenBank/DDBJ whole genome shotgun (WGS) entry which is preliminary data.</text>
</comment>
<dbReference type="GO" id="GO:0006146">
    <property type="term" value="P:adenine catabolic process"/>
    <property type="evidence" value="ECO:0007669"/>
    <property type="project" value="InterPro"/>
</dbReference>
<dbReference type="Proteomes" id="UP000014977">
    <property type="component" value="Unassembled WGS sequence"/>
</dbReference>
<dbReference type="NCBIfam" id="TIGR01178">
    <property type="entry name" value="ade"/>
    <property type="match status" value="1"/>
</dbReference>
<dbReference type="PANTHER" id="PTHR11113:SF2">
    <property type="entry name" value="ADENINE DEAMINASE"/>
    <property type="match status" value="1"/>
</dbReference>
<evidence type="ECO:0000256" key="8">
    <source>
        <dbReference type="HAMAP-Rule" id="MF_01518"/>
    </source>
</evidence>
<dbReference type="InterPro" id="IPR006680">
    <property type="entry name" value="Amidohydro-rel"/>
</dbReference>
<proteinExistence type="inferred from homology"/>
<dbReference type="Pfam" id="PF01979">
    <property type="entry name" value="Amidohydro_1"/>
    <property type="match status" value="1"/>
</dbReference>
<name>S7TBN0_DESML</name>
<reference evidence="11 12" key="1">
    <citation type="journal article" date="2013" name="Genome Announc.">
        <title>Draft genome sequences for three mercury-methylating, sulfate-reducing bacteria.</title>
        <authorList>
            <person name="Brown S.D."/>
            <person name="Hurt R.A.Jr."/>
            <person name="Gilmour C.C."/>
            <person name="Elias D.A."/>
        </authorList>
    </citation>
    <scope>NUCLEOTIDE SEQUENCE [LARGE SCALE GENOMIC DNA]</scope>
    <source>
        <strain evidence="11 12">DSM 2059</strain>
    </source>
</reference>
<dbReference type="HAMAP" id="MF_01518">
    <property type="entry name" value="Adenine_deamin"/>
    <property type="match status" value="1"/>
</dbReference>
<gene>
    <name evidence="8" type="primary">ade</name>
    <name evidence="11" type="ORF">dsmv_3500</name>
</gene>
<evidence type="ECO:0000256" key="5">
    <source>
        <dbReference type="ARBA" id="ARBA00023211"/>
    </source>
</evidence>
<organism evidence="11 12">
    <name type="scientific">Desulfococcus multivorans DSM 2059</name>
    <dbReference type="NCBI Taxonomy" id="1121405"/>
    <lineage>
        <taxon>Bacteria</taxon>
        <taxon>Pseudomonadati</taxon>
        <taxon>Thermodesulfobacteriota</taxon>
        <taxon>Desulfobacteria</taxon>
        <taxon>Desulfobacterales</taxon>
        <taxon>Desulfococcaceae</taxon>
        <taxon>Desulfococcus</taxon>
    </lineage>
</organism>
<protein>
    <recommendedName>
        <fullName evidence="7 8">Adenine deaminase</fullName>
        <shortName evidence="8">Adenase</shortName>
        <shortName evidence="8">Adenine aminase</shortName>
        <ecNumber evidence="3 8">3.5.4.2</ecNumber>
    </recommendedName>
</protein>
<dbReference type="FunFam" id="3.20.20.140:FF:000016">
    <property type="entry name" value="Adenine deaminase"/>
    <property type="match status" value="1"/>
</dbReference>
<sequence length="570" mass="60699">MDAQRLIQCARGDRQADLLLKNGRMIDVLSGRIENVDIAVIDGRIAGFGDYAADTVVNLSGSFVAPGFIDAHLHIESAMASVTEFARAVVPLGVTTVVADPHEIANVLGVEGIRYMLAAAENQPLGVYYTLPSCVPATAMETAGAALGVRELSRFMGEERIRALAEMMNFPGVVAGDPAVLGKIALARQQGKRVDGHAPGLTGKPLAAYVAAGIESDHECTTAAEAREKLAMGMHIMIREGTGARNLDALFPVINEKTMDRMMWCTDDRHPHDILAEGHVDHIIRSAVALGLDPVSAIRMGTLHPARYFGLHDVGALTPGRRADMVIFPDLRAPRAEAVYVGGRLTAEKGNMRPEIPRPLSAGLPPSMHIAPDTVDFALPAQGRRIRVIDVIPDQLVTGQSVLDATIRDGMAVADPSRDILKIAVVERYTGKGGTGLGFVRGFGLRRGALASSVAHDSHNIIVVGTDDKAMKTALEAVVRMGGGLCAAFERDVRAALPLPIAGLMSPEPMTVIRDRLDDLIAAAAAMGGTLRDPFMTLSFLALPVIPELKLTDMGLVDVGRFEVVPLFVE</sequence>
<dbReference type="AlphaFoldDB" id="S7TBN0"/>
<evidence type="ECO:0000256" key="1">
    <source>
        <dbReference type="ARBA" id="ARBA00001936"/>
    </source>
</evidence>
<comment type="similarity">
    <text evidence="2 8">Belongs to the metallo-dependent hydrolases superfamily. Adenine deaminase family.</text>
</comment>
<dbReference type="SUPFAM" id="SSF51556">
    <property type="entry name" value="Metallo-dependent hydrolases"/>
    <property type="match status" value="1"/>
</dbReference>
<evidence type="ECO:0000256" key="4">
    <source>
        <dbReference type="ARBA" id="ARBA00022801"/>
    </source>
</evidence>
<dbReference type="GO" id="GO:0000034">
    <property type="term" value="F:adenine deaminase activity"/>
    <property type="evidence" value="ECO:0007669"/>
    <property type="project" value="UniProtKB-UniRule"/>
</dbReference>
<feature type="domain" description="Adenine deaminase C-terminal" evidence="10">
    <location>
        <begin position="395"/>
        <end position="562"/>
    </location>
</feature>
<dbReference type="Gene3D" id="2.30.40.10">
    <property type="entry name" value="Urease, subunit C, domain 1"/>
    <property type="match status" value="1"/>
</dbReference>
<dbReference type="STRING" id="897.B2D07_01630"/>
<dbReference type="InterPro" id="IPR006679">
    <property type="entry name" value="Adenine_deam"/>
</dbReference>
<evidence type="ECO:0000313" key="11">
    <source>
        <dbReference type="EMBL" id="EPR33935.1"/>
    </source>
</evidence>
<accession>S7TBN0</accession>
<feature type="domain" description="Amidohydrolase-related" evidence="9">
    <location>
        <begin position="63"/>
        <end position="342"/>
    </location>
</feature>
<evidence type="ECO:0000259" key="9">
    <source>
        <dbReference type="Pfam" id="PF01979"/>
    </source>
</evidence>
<dbReference type="InterPro" id="IPR026912">
    <property type="entry name" value="Adenine_deam_C"/>
</dbReference>
<dbReference type="EMBL" id="ATHJ01000126">
    <property type="protein sequence ID" value="EPR33935.1"/>
    <property type="molecule type" value="Genomic_DNA"/>
</dbReference>
<dbReference type="CDD" id="cd01295">
    <property type="entry name" value="AdeC"/>
    <property type="match status" value="1"/>
</dbReference>
<evidence type="ECO:0000256" key="7">
    <source>
        <dbReference type="ARBA" id="ARBA00069718"/>
    </source>
</evidence>
<keyword evidence="12" id="KW-1185">Reference proteome</keyword>
<comment type="cofactor">
    <cofactor evidence="1 8">
        <name>Mn(2+)</name>
        <dbReference type="ChEBI" id="CHEBI:29035"/>
    </cofactor>
</comment>
<evidence type="ECO:0000256" key="3">
    <source>
        <dbReference type="ARBA" id="ARBA00012782"/>
    </source>
</evidence>
<evidence type="ECO:0000259" key="10">
    <source>
        <dbReference type="Pfam" id="PF13382"/>
    </source>
</evidence>
<dbReference type="SUPFAM" id="SSF51338">
    <property type="entry name" value="Composite domain of metallo-dependent hydrolases"/>
    <property type="match status" value="1"/>
</dbReference>
<keyword evidence="5 8" id="KW-0464">Manganese</keyword>
<evidence type="ECO:0000313" key="12">
    <source>
        <dbReference type="Proteomes" id="UP000014977"/>
    </source>
</evidence>
<dbReference type="Pfam" id="PF13382">
    <property type="entry name" value="Adenine_deam_C"/>
    <property type="match status" value="1"/>
</dbReference>
<dbReference type="InterPro" id="IPR032466">
    <property type="entry name" value="Metal_Hydrolase"/>
</dbReference>
<dbReference type="eggNOG" id="COG1001">
    <property type="taxonomic scope" value="Bacteria"/>
</dbReference>
<comment type="catalytic activity">
    <reaction evidence="6 8">
        <text>adenine + H2O + H(+) = hypoxanthine + NH4(+)</text>
        <dbReference type="Rhea" id="RHEA:23688"/>
        <dbReference type="ChEBI" id="CHEBI:15377"/>
        <dbReference type="ChEBI" id="CHEBI:15378"/>
        <dbReference type="ChEBI" id="CHEBI:16708"/>
        <dbReference type="ChEBI" id="CHEBI:17368"/>
        <dbReference type="ChEBI" id="CHEBI:28938"/>
        <dbReference type="EC" id="3.5.4.2"/>
    </reaction>
</comment>
<dbReference type="PATRIC" id="fig|1121405.3.peg.4053"/>
<dbReference type="OrthoDB" id="9775607at2"/>
<dbReference type="RefSeq" id="WP_020878633.1">
    <property type="nucleotide sequence ID" value="NZ_ATHJ01000126.1"/>
</dbReference>
<evidence type="ECO:0000256" key="2">
    <source>
        <dbReference type="ARBA" id="ARBA00006773"/>
    </source>
</evidence>
<keyword evidence="4 8" id="KW-0378">Hydrolase</keyword>